<dbReference type="AlphaFoldDB" id="A0A7J6DPJ9"/>
<feature type="non-terminal residue" evidence="2">
    <location>
        <position position="145"/>
    </location>
</feature>
<dbReference type="EMBL" id="JAATIP010000357">
    <property type="protein sequence ID" value="KAF4350734.1"/>
    <property type="molecule type" value="Genomic_DNA"/>
</dbReference>
<name>A0A7J6DPJ9_CANSA</name>
<dbReference type="Proteomes" id="UP000583929">
    <property type="component" value="Unassembled WGS sequence"/>
</dbReference>
<sequence>MRCKDVVNTMEVGNEAISSICLSLAFSWKPLETYEYNKDEINQIACNFKSSLLTAADDGGKIIDISQKCLYKTLRAGHQGSEIGDEPDRGGVLGKIDGGSDGKECGGKVGSLGKECGGKVGSLGKESGGKDGSFGKEGSGGSDGL</sequence>
<dbReference type="PANTHER" id="PTHR45296">
    <property type="entry name" value="TRANSDUCIN/WD40 REPEAT-LIKE SUPERFAMILY PROTEIN"/>
    <property type="match status" value="1"/>
</dbReference>
<evidence type="ECO:0000313" key="3">
    <source>
        <dbReference type="EMBL" id="KAF4350734.1"/>
    </source>
</evidence>
<evidence type="ECO:0000313" key="2">
    <source>
        <dbReference type="EMBL" id="KAF4347549.1"/>
    </source>
</evidence>
<dbReference type="PANTHER" id="PTHR45296:SF1">
    <property type="entry name" value="TRANSDUCIN_WD40 REPEAT-LIKE SUPERFAMILY PROTEIN"/>
    <property type="match status" value="1"/>
</dbReference>
<dbReference type="EMBL" id="JAATIQ010000795">
    <property type="protein sequence ID" value="KAF4347549.1"/>
    <property type="molecule type" value="Genomic_DNA"/>
</dbReference>
<evidence type="ECO:0000313" key="4">
    <source>
        <dbReference type="Proteomes" id="UP000525078"/>
    </source>
</evidence>
<evidence type="ECO:0000313" key="5">
    <source>
        <dbReference type="Proteomes" id="UP000583929"/>
    </source>
</evidence>
<protein>
    <submittedName>
        <fullName evidence="2">Uncharacterized protein</fullName>
    </submittedName>
</protein>
<accession>A0A7J6DPJ9</accession>
<gene>
    <name evidence="3" type="ORF">F8388_000764</name>
    <name evidence="2" type="ORF">G4B88_012863</name>
</gene>
<keyword evidence="5" id="KW-1185">Reference proteome</keyword>
<feature type="region of interest" description="Disordered" evidence="1">
    <location>
        <begin position="79"/>
        <end position="145"/>
    </location>
</feature>
<evidence type="ECO:0000256" key="1">
    <source>
        <dbReference type="SAM" id="MobiDB-lite"/>
    </source>
</evidence>
<organism evidence="2 5">
    <name type="scientific">Cannabis sativa</name>
    <name type="common">Hemp</name>
    <name type="synonym">Marijuana</name>
    <dbReference type="NCBI Taxonomy" id="3483"/>
    <lineage>
        <taxon>Eukaryota</taxon>
        <taxon>Viridiplantae</taxon>
        <taxon>Streptophyta</taxon>
        <taxon>Embryophyta</taxon>
        <taxon>Tracheophyta</taxon>
        <taxon>Spermatophyta</taxon>
        <taxon>Magnoliopsida</taxon>
        <taxon>eudicotyledons</taxon>
        <taxon>Gunneridae</taxon>
        <taxon>Pentapetalae</taxon>
        <taxon>rosids</taxon>
        <taxon>fabids</taxon>
        <taxon>Rosales</taxon>
        <taxon>Cannabaceae</taxon>
        <taxon>Cannabis</taxon>
    </lineage>
</organism>
<proteinExistence type="predicted"/>
<reference evidence="4 5" key="1">
    <citation type="journal article" date="2020" name="bioRxiv">
        <title>Sequence and annotation of 42 cannabis genomes reveals extensive copy number variation in cannabinoid synthesis and pathogen resistance genes.</title>
        <authorList>
            <person name="Mckernan K.J."/>
            <person name="Helbert Y."/>
            <person name="Kane L.T."/>
            <person name="Ebling H."/>
            <person name="Zhang L."/>
            <person name="Liu B."/>
            <person name="Eaton Z."/>
            <person name="Mclaughlin S."/>
            <person name="Kingan S."/>
            <person name="Baybayan P."/>
            <person name="Concepcion G."/>
            <person name="Jordan M."/>
            <person name="Riva A."/>
            <person name="Barbazuk W."/>
            <person name="Harkins T."/>
        </authorList>
    </citation>
    <scope>NUCLEOTIDE SEQUENCE [LARGE SCALE GENOMIC DNA]</scope>
    <source>
        <strain evidence="4 5">cv. Jamaican Lion 4</strain>
        <strain evidence="2">Father</strain>
        <strain evidence="3">Mother</strain>
        <tissue evidence="2">Leaf</tissue>
    </source>
</reference>
<dbReference type="Proteomes" id="UP000525078">
    <property type="component" value="Unassembled WGS sequence"/>
</dbReference>
<feature type="compositionally biased region" description="Gly residues" evidence="1">
    <location>
        <begin position="130"/>
        <end position="145"/>
    </location>
</feature>
<comment type="caution">
    <text evidence="2">The sequence shown here is derived from an EMBL/GenBank/DDBJ whole genome shotgun (WGS) entry which is preliminary data.</text>
</comment>